<reference evidence="2" key="1">
    <citation type="submission" date="2025-08" db="UniProtKB">
        <authorList>
            <consortium name="RefSeq"/>
        </authorList>
    </citation>
    <scope>IDENTIFICATION</scope>
</reference>
<organism evidence="1 2">
    <name type="scientific">Castor canadensis</name>
    <name type="common">American beaver</name>
    <dbReference type="NCBI Taxonomy" id="51338"/>
    <lineage>
        <taxon>Eukaryota</taxon>
        <taxon>Metazoa</taxon>
        <taxon>Chordata</taxon>
        <taxon>Craniata</taxon>
        <taxon>Vertebrata</taxon>
        <taxon>Euteleostomi</taxon>
        <taxon>Mammalia</taxon>
        <taxon>Eutheria</taxon>
        <taxon>Euarchontoglires</taxon>
        <taxon>Glires</taxon>
        <taxon>Rodentia</taxon>
        <taxon>Castorimorpha</taxon>
        <taxon>Castoridae</taxon>
        <taxon>Castor</taxon>
    </lineage>
</organism>
<name>A0AC58KIZ5_CASCN</name>
<proteinExistence type="predicted"/>
<sequence>MSPGGAAVLLSWLSWCGSAVWRYTTNSPDYRIFSSRSTIRLVYEGTSFSEWTVPENCYVHDKSSPVTDLRCSAPGVYTLKPIVTGPEEEEERYLLLVDSSVCFMWYYTVENYFDNLTQIVTVWVYDPENADPKEVQWIATEPSLNSKILTKQLAALGQKPRIYTLLGRESYFPESILQEGVWTIQLPMTKTDVIKELKGNQVAFEDCFVSPLPFLLSFPFSTVPETPGYLPITSPAGSPLMSVSSTCIPSFAVLVSDMETFQTNDSFHTWTRVRVDPKILSDSERHSVSSVTLAGQGIFFLINGAVYLMSVNQLKKLQGDHGIPDNGIVGIKSRRWCGINTFFKNQKNRSTMAAWTNSEVYLGYASLKFARITTSAELKSFLNLPPSDILTIENLEYTVHPLELTVLLYHVCAACVDKKVYILIYNEQSSQWVTQDFELEISLDTFLVSRSLFSAMPDLVLWDKHRVYYCYQNFTLTGTIQTSTGEENLSVLSSGSNIHDVYVDYYGNIIVKMENNVMFYFKINIRDAVKLHFWMSETTKSLFFFSDSYHAYLVYVFDNGTVQPQDYPLNLEVQSVTYKSQDKCPYMAFHNNVFRVIYFLDKGENLSIWSQIVYPENTGLHTIVETYGPKVLAIAQDSHYEIALGYCTKTLSVTFTQIAQYELKPDYFKQQQKDSGLLVVQLRPSEYSKTCPIAQKVFEIAVGCNSNKAIRVKGFSGTECKHRDFSYVIHRSYLRKEPLRNLKVRYDWGKYGCPLRVDFREKFQPVIQVSDENGVYGDVDVNFIVWEIHGRDDYTFNSTMKQSGCLNEAQTWKTMMEMNENLPLDMVWGPENYRPCFSYAIGKPGDLSQPYEILNISNKNHLVWPTDHVGMYVFRAKVLDPNFSFCNLTAIFAVETIGVIPKPNVYLVAAFLFILMLVFFTILVLSYFHYQRIYRQYIYEPLHKPQNKQKKN</sequence>
<gene>
    <name evidence="2" type="primary">Catspere</name>
</gene>
<accession>A0AC58KIZ5</accession>
<dbReference type="Proteomes" id="UP001732720">
    <property type="component" value="Chromosome 11"/>
</dbReference>
<dbReference type="RefSeq" id="XP_073904893.1">
    <property type="nucleotide sequence ID" value="XM_074048792.1"/>
</dbReference>
<keyword evidence="1" id="KW-1185">Reference proteome</keyword>
<evidence type="ECO:0000313" key="1">
    <source>
        <dbReference type="Proteomes" id="UP001732720"/>
    </source>
</evidence>
<evidence type="ECO:0000313" key="2">
    <source>
        <dbReference type="RefSeq" id="XP_073904893.1"/>
    </source>
</evidence>
<protein>
    <submittedName>
        <fullName evidence="2">Cation channel sperm-associated auxiliary subunit epsilon</fullName>
    </submittedName>
</protein>